<dbReference type="InterPro" id="IPR011990">
    <property type="entry name" value="TPR-like_helical_dom_sf"/>
</dbReference>
<dbReference type="InterPro" id="IPR000792">
    <property type="entry name" value="Tscrpt_reg_LuxR_C"/>
</dbReference>
<dbReference type="InterPro" id="IPR027417">
    <property type="entry name" value="P-loop_NTPase"/>
</dbReference>
<dbReference type="Pfam" id="PF00196">
    <property type="entry name" value="GerE"/>
    <property type="match status" value="1"/>
</dbReference>
<comment type="caution">
    <text evidence="2">The sequence shown here is derived from an EMBL/GenBank/DDBJ whole genome shotgun (WGS) entry which is preliminary data.</text>
</comment>
<dbReference type="SUPFAM" id="SSF46894">
    <property type="entry name" value="C-terminal effector domain of the bipartite response regulators"/>
    <property type="match status" value="1"/>
</dbReference>
<gene>
    <name evidence="2" type="ORF">GCM10009754_20650</name>
</gene>
<organism evidence="2 3">
    <name type="scientific">Amycolatopsis minnesotensis</name>
    <dbReference type="NCBI Taxonomy" id="337894"/>
    <lineage>
        <taxon>Bacteria</taxon>
        <taxon>Bacillati</taxon>
        <taxon>Actinomycetota</taxon>
        <taxon>Actinomycetes</taxon>
        <taxon>Pseudonocardiales</taxon>
        <taxon>Pseudonocardiaceae</taxon>
        <taxon>Amycolatopsis</taxon>
    </lineage>
</organism>
<dbReference type="PROSITE" id="PS50043">
    <property type="entry name" value="HTH_LUXR_2"/>
    <property type="match status" value="1"/>
</dbReference>
<dbReference type="EMBL" id="BAAANN010000006">
    <property type="protein sequence ID" value="GAA1951639.1"/>
    <property type="molecule type" value="Genomic_DNA"/>
</dbReference>
<protein>
    <submittedName>
        <fullName evidence="2">LuxR family transcriptional regulator</fullName>
    </submittedName>
</protein>
<dbReference type="Pfam" id="PF13191">
    <property type="entry name" value="AAA_16"/>
    <property type="match status" value="1"/>
</dbReference>
<evidence type="ECO:0000313" key="2">
    <source>
        <dbReference type="EMBL" id="GAA1951639.1"/>
    </source>
</evidence>
<feature type="domain" description="HTH luxR-type" evidence="1">
    <location>
        <begin position="811"/>
        <end position="876"/>
    </location>
</feature>
<dbReference type="Gene3D" id="1.10.10.10">
    <property type="entry name" value="Winged helix-like DNA-binding domain superfamily/Winged helix DNA-binding domain"/>
    <property type="match status" value="1"/>
</dbReference>
<keyword evidence="3" id="KW-1185">Reference proteome</keyword>
<evidence type="ECO:0000259" key="1">
    <source>
        <dbReference type="PROSITE" id="PS50043"/>
    </source>
</evidence>
<sequence>MRLTARIVDRHAVEAAVAAALDERGRVVVTGFPGAGKTTALRRATERGAARVVWLAPAPAERELPLAGIAEVVLAVREHVDRLPPAQAAAVAALLRTTEPPAGGIDPLAVRLALLALLSAVEPVTIVVDDAAMLDLDSAAVLSFLARRMPRLRVALAGAGADDAGELGEDAEVVEVPVFDAEETACLLGAGELSPRQVTRIHRLSGGFPRLACDLAAAPDAVPARARRWLARVDDEVRQTLLTAALATRPTARLVRRAGRDRADADLAVAAAAGLVRPGTDEVVFTAGIVPLALRERAGWEAVAACHARLADVDDDPVEQARHRALATEEPSAALAEEAAAAAELSRRRHDRACAAELAMLAADRTPPGMARVRVDRMVAAAEYAGRAGNRELAANAASAVLAAEHEPSAAVRVRLAMVDAAGQSIEDCAELLAAAADAAGDDPALRAAVMVRDAVKANLADGDPELARDHAARAAVLAAESGARSVEMTALTMRARIEWTLCDPCYPRSLAAALAMDDGATRDLHDSARFLAARHAFFEDRLTDAESMLVALLPEAERAGATDLVEVTRSLAEVQARAGRCADAIVSANRALAVTTGLELSPGPSWYTAAVAELHGGSFAHARDYADRGARASRHEHDAIYLSRNLHVVGLVDLVTGRSERALTALRAVRNIESAHGARNPSLLRWHGDCAEALAATGQVDDALALIDDTAATTRCQTVLAALDRARASCLSATGEIGAAADLLADVAERFDGQPVERGRTLLAIARARRRQRRWAAARAAVATATELFAAAGAQPWQRLALIAIGGDGGSTGPTALTPAEERLADLVARGISNRQAADRLHLSVKTVEAMLTRIYRKLAVTSRAQLATTRTGRR</sequence>
<name>A0ABN2QGZ8_9PSEU</name>
<dbReference type="SMART" id="SM00421">
    <property type="entry name" value="HTH_LUXR"/>
    <property type="match status" value="1"/>
</dbReference>
<dbReference type="InterPro" id="IPR041664">
    <property type="entry name" value="AAA_16"/>
</dbReference>
<accession>A0ABN2QGZ8</accession>
<dbReference type="SUPFAM" id="SSF48452">
    <property type="entry name" value="TPR-like"/>
    <property type="match status" value="1"/>
</dbReference>
<dbReference type="InterPro" id="IPR036388">
    <property type="entry name" value="WH-like_DNA-bd_sf"/>
</dbReference>
<dbReference type="PRINTS" id="PR00038">
    <property type="entry name" value="HTHLUXR"/>
</dbReference>
<dbReference type="Gene3D" id="1.25.40.10">
    <property type="entry name" value="Tetratricopeptide repeat domain"/>
    <property type="match status" value="1"/>
</dbReference>
<proteinExistence type="predicted"/>
<evidence type="ECO:0000313" key="3">
    <source>
        <dbReference type="Proteomes" id="UP001501116"/>
    </source>
</evidence>
<dbReference type="SUPFAM" id="SSF52540">
    <property type="entry name" value="P-loop containing nucleoside triphosphate hydrolases"/>
    <property type="match status" value="1"/>
</dbReference>
<dbReference type="CDD" id="cd06170">
    <property type="entry name" value="LuxR_C_like"/>
    <property type="match status" value="1"/>
</dbReference>
<dbReference type="Proteomes" id="UP001501116">
    <property type="component" value="Unassembled WGS sequence"/>
</dbReference>
<reference evidence="2 3" key="1">
    <citation type="journal article" date="2019" name="Int. J. Syst. Evol. Microbiol.">
        <title>The Global Catalogue of Microorganisms (GCM) 10K type strain sequencing project: providing services to taxonomists for standard genome sequencing and annotation.</title>
        <authorList>
            <consortium name="The Broad Institute Genomics Platform"/>
            <consortium name="The Broad Institute Genome Sequencing Center for Infectious Disease"/>
            <person name="Wu L."/>
            <person name="Ma J."/>
        </authorList>
    </citation>
    <scope>NUCLEOTIDE SEQUENCE [LARGE SCALE GENOMIC DNA]</scope>
    <source>
        <strain evidence="2 3">JCM 14545</strain>
    </source>
</reference>
<dbReference type="InterPro" id="IPR016032">
    <property type="entry name" value="Sig_transdc_resp-reg_C-effctor"/>
</dbReference>